<keyword evidence="6" id="KW-1185">Reference proteome</keyword>
<dbReference type="InterPro" id="IPR001910">
    <property type="entry name" value="Inosine/uridine_hydrolase_dom"/>
</dbReference>
<dbReference type="SUPFAM" id="SSF53590">
    <property type="entry name" value="Nucleoside hydrolase"/>
    <property type="match status" value="1"/>
</dbReference>
<dbReference type="Pfam" id="PF01156">
    <property type="entry name" value="IU_nuc_hydro"/>
    <property type="match status" value="1"/>
</dbReference>
<evidence type="ECO:0000256" key="1">
    <source>
        <dbReference type="ARBA" id="ARBA00009176"/>
    </source>
</evidence>
<name>A0ABR4K8L6_9EURO</name>
<evidence type="ECO:0000256" key="3">
    <source>
        <dbReference type="ARBA" id="ARBA00023295"/>
    </source>
</evidence>
<keyword evidence="3" id="KW-0326">Glycosidase</keyword>
<comment type="similarity">
    <text evidence="1">Belongs to the IUNH family.</text>
</comment>
<dbReference type="CDD" id="cd02651">
    <property type="entry name" value="nuc_hydro_IU_UC_XIUA"/>
    <property type="match status" value="1"/>
</dbReference>
<accession>A0ABR4K8L6</accession>
<evidence type="ECO:0000313" key="6">
    <source>
        <dbReference type="Proteomes" id="UP001610444"/>
    </source>
</evidence>
<keyword evidence="2 5" id="KW-0378">Hydrolase</keyword>
<dbReference type="InterPro" id="IPR036452">
    <property type="entry name" value="Ribo_hydro-like"/>
</dbReference>
<dbReference type="Proteomes" id="UP001610444">
    <property type="component" value="Unassembled WGS sequence"/>
</dbReference>
<dbReference type="GO" id="GO:0016787">
    <property type="term" value="F:hydrolase activity"/>
    <property type="evidence" value="ECO:0007669"/>
    <property type="project" value="UniProtKB-KW"/>
</dbReference>
<sequence>MSSTSDQPIPLWLDCDPGHDDAFAILIAAHHPSLDLLGITTIHGNASLENTTINATRVLEAIGRPEVPVYPGTTKPFCRPAVHAPNIHGDSGIDGTELLPKASRAPITDKNPILAMRDALMAQPKGTPWVIATGTLTNVALLFATFPEVATHIKGLSIMGGGVGEGFSEAPISRLDGHENRIGNVTPLAEFNIYCDPESSQSIFSNPVLAPKTFLITLDLTHQVLASRDVQTRILHGDGDPSTPTTTLRQMLYELLLFFASTYETEFGLTTGPPLHDPLAVAVILSTLNPDFTNRNPAKALKFDDRNGERFSVNVITDGLHGSDIALVGPLGRSVVASNPTGVTIPRAVDLEAFWGLILDCIRRADECNAARAAA</sequence>
<dbReference type="InterPro" id="IPR023186">
    <property type="entry name" value="IUNH"/>
</dbReference>
<dbReference type="GeneID" id="98155508"/>
<feature type="domain" description="Inosine/uridine-preferring nucleoside hydrolase" evidence="4">
    <location>
        <begin position="11"/>
        <end position="355"/>
    </location>
</feature>
<gene>
    <name evidence="5" type="ORF">BJX68DRAFT_238383</name>
</gene>
<evidence type="ECO:0000259" key="4">
    <source>
        <dbReference type="Pfam" id="PF01156"/>
    </source>
</evidence>
<organism evidence="5 6">
    <name type="scientific">Aspergillus pseudodeflectus</name>
    <dbReference type="NCBI Taxonomy" id="176178"/>
    <lineage>
        <taxon>Eukaryota</taxon>
        <taxon>Fungi</taxon>
        <taxon>Dikarya</taxon>
        <taxon>Ascomycota</taxon>
        <taxon>Pezizomycotina</taxon>
        <taxon>Eurotiomycetes</taxon>
        <taxon>Eurotiomycetidae</taxon>
        <taxon>Eurotiales</taxon>
        <taxon>Aspergillaceae</taxon>
        <taxon>Aspergillus</taxon>
        <taxon>Aspergillus subgen. Nidulantes</taxon>
    </lineage>
</organism>
<proteinExistence type="inferred from homology"/>
<evidence type="ECO:0000256" key="2">
    <source>
        <dbReference type="ARBA" id="ARBA00022801"/>
    </source>
</evidence>
<protein>
    <submittedName>
        <fullName evidence="5">Inosine/uridine-preferring nucleoside hydrolase domain-containing protein</fullName>
    </submittedName>
</protein>
<comment type="caution">
    <text evidence="5">The sequence shown here is derived from an EMBL/GenBank/DDBJ whole genome shotgun (WGS) entry which is preliminary data.</text>
</comment>
<dbReference type="Gene3D" id="3.90.245.10">
    <property type="entry name" value="Ribonucleoside hydrolase-like"/>
    <property type="match status" value="1"/>
</dbReference>
<evidence type="ECO:0000313" key="5">
    <source>
        <dbReference type="EMBL" id="KAL2848643.1"/>
    </source>
</evidence>
<dbReference type="PANTHER" id="PTHR12304">
    <property type="entry name" value="INOSINE-URIDINE PREFERRING NUCLEOSIDE HYDROLASE"/>
    <property type="match status" value="1"/>
</dbReference>
<dbReference type="RefSeq" id="XP_070898327.1">
    <property type="nucleotide sequence ID" value="XM_071040344.1"/>
</dbReference>
<dbReference type="EMBL" id="JBFXLR010000025">
    <property type="protein sequence ID" value="KAL2848643.1"/>
    <property type="molecule type" value="Genomic_DNA"/>
</dbReference>
<dbReference type="PANTHER" id="PTHR12304:SF4">
    <property type="entry name" value="URIDINE NUCLEOSIDASE"/>
    <property type="match status" value="1"/>
</dbReference>
<reference evidence="5 6" key="1">
    <citation type="submission" date="2024-07" db="EMBL/GenBank/DDBJ databases">
        <title>Section-level genome sequencing and comparative genomics of Aspergillus sections Usti and Cavernicolus.</title>
        <authorList>
            <consortium name="Lawrence Berkeley National Laboratory"/>
            <person name="Nybo J.L."/>
            <person name="Vesth T.C."/>
            <person name="Theobald S."/>
            <person name="Frisvad J.C."/>
            <person name="Larsen T.O."/>
            <person name="Kjaerboelling I."/>
            <person name="Rothschild-Mancinelli K."/>
            <person name="Lyhne E.K."/>
            <person name="Kogle M.E."/>
            <person name="Barry K."/>
            <person name="Clum A."/>
            <person name="Na H."/>
            <person name="Ledsgaard L."/>
            <person name="Lin J."/>
            <person name="Lipzen A."/>
            <person name="Kuo A."/>
            <person name="Riley R."/>
            <person name="Mondo S."/>
            <person name="LaButti K."/>
            <person name="Haridas S."/>
            <person name="Pangalinan J."/>
            <person name="Salamov A.A."/>
            <person name="Simmons B.A."/>
            <person name="Magnuson J.K."/>
            <person name="Chen J."/>
            <person name="Drula E."/>
            <person name="Henrissat B."/>
            <person name="Wiebenga A."/>
            <person name="Lubbers R.J."/>
            <person name="Gomes A.C."/>
            <person name="Macurrencykelacurrency M.R."/>
            <person name="Stajich J."/>
            <person name="Grigoriev I.V."/>
            <person name="Mortensen U.H."/>
            <person name="De vries R.P."/>
            <person name="Baker S.E."/>
            <person name="Andersen M.R."/>
        </authorList>
    </citation>
    <scope>NUCLEOTIDE SEQUENCE [LARGE SCALE GENOMIC DNA]</scope>
    <source>
        <strain evidence="5 6">CBS 756.74</strain>
    </source>
</reference>